<feature type="compositionally biased region" description="Low complexity" evidence="1">
    <location>
        <begin position="229"/>
        <end position="248"/>
    </location>
</feature>
<proteinExistence type="evidence at transcript level"/>
<dbReference type="Gene3D" id="2.40.128.20">
    <property type="match status" value="1"/>
</dbReference>
<accession>V5HBZ1</accession>
<dbReference type="GO" id="GO:0043176">
    <property type="term" value="F:amine binding"/>
    <property type="evidence" value="ECO:0007669"/>
    <property type="project" value="InterPro"/>
</dbReference>
<dbReference type="GO" id="GO:0030682">
    <property type="term" value="P:symbiont-mediated perturbation of host defenses"/>
    <property type="evidence" value="ECO:0007669"/>
    <property type="project" value="InterPro"/>
</dbReference>
<reference evidence="3" key="1">
    <citation type="journal article" date="2015" name="Sci. Rep.">
        <title>Tissue- and time-dependent transcription in Ixodes ricinus salivary glands and midguts when blood feeding on the vertebrate host.</title>
        <authorList>
            <person name="Kotsyfakis M."/>
            <person name="Schwarz A."/>
            <person name="Erhart J."/>
            <person name="Ribeiro J.M."/>
        </authorList>
    </citation>
    <scope>NUCLEOTIDE SEQUENCE</scope>
    <source>
        <tissue evidence="3">Salivary gland and midgut</tissue>
    </source>
</reference>
<name>V5HBZ1_IXORI</name>
<evidence type="ECO:0000256" key="1">
    <source>
        <dbReference type="SAM" id="MobiDB-lite"/>
    </source>
</evidence>
<evidence type="ECO:0000256" key="2">
    <source>
        <dbReference type="SAM" id="SignalP"/>
    </source>
</evidence>
<dbReference type="Pfam" id="PF02098">
    <property type="entry name" value="His_binding"/>
    <property type="match status" value="1"/>
</dbReference>
<organism evidence="3">
    <name type="scientific">Ixodes ricinus</name>
    <name type="common">Common tick</name>
    <name type="synonym">Acarus ricinus</name>
    <dbReference type="NCBI Taxonomy" id="34613"/>
    <lineage>
        <taxon>Eukaryota</taxon>
        <taxon>Metazoa</taxon>
        <taxon>Ecdysozoa</taxon>
        <taxon>Arthropoda</taxon>
        <taxon>Chelicerata</taxon>
        <taxon>Arachnida</taxon>
        <taxon>Acari</taxon>
        <taxon>Parasitiformes</taxon>
        <taxon>Ixodida</taxon>
        <taxon>Ixodoidea</taxon>
        <taxon>Ixodidae</taxon>
        <taxon>Ixodinae</taxon>
        <taxon>Ixodes</taxon>
    </lineage>
</organism>
<dbReference type="AlphaFoldDB" id="V5HBZ1"/>
<evidence type="ECO:0000313" key="3">
    <source>
        <dbReference type="EMBL" id="JAB72487.1"/>
    </source>
</evidence>
<dbReference type="SUPFAM" id="SSF50814">
    <property type="entry name" value="Lipocalins"/>
    <property type="match status" value="1"/>
</dbReference>
<sequence length="248" mass="28571">MKLLTFLFPLYFFAMLVDARTGEIRIDEEKQYEEYQDIKRALDNEDRRSWLYYRTYSREPNGVQHTCVFALVEETKQSENVYEFQQGYMVQNEQGKQEVKDMLLATTYKTPYREDREKDNAMNVTRREGSAGGKGYQLIYSDYKECDILRVLSGYGSECELYLHDRAVNKKVPPLCERVYENACGGKYTSSYKRQVYNNSCKGPDEGPSGPISTKAPQQPEEPNEETTPETQGTMEDTTTTSTVAPGC</sequence>
<dbReference type="InterPro" id="IPR002970">
    <property type="entry name" value="Tick_his-bd"/>
</dbReference>
<feature type="region of interest" description="Disordered" evidence="1">
    <location>
        <begin position="199"/>
        <end position="248"/>
    </location>
</feature>
<feature type="chain" id="PRO_5004737879" evidence="2">
    <location>
        <begin position="20"/>
        <end position="248"/>
    </location>
</feature>
<feature type="signal peptide" evidence="2">
    <location>
        <begin position="1"/>
        <end position="19"/>
    </location>
</feature>
<keyword evidence="2" id="KW-0732">Signal</keyword>
<dbReference type="InterPro" id="IPR012674">
    <property type="entry name" value="Calycin"/>
</dbReference>
<dbReference type="EMBL" id="GANP01011981">
    <property type="protein sequence ID" value="JAB72487.1"/>
    <property type="molecule type" value="mRNA"/>
</dbReference>
<protein>
    <submittedName>
        <fullName evidence="3">Putative lipocalin-2 1</fullName>
    </submittedName>
</protein>